<dbReference type="RefSeq" id="WP_324716184.1">
    <property type="nucleotide sequence ID" value="NZ_CP141615.1"/>
</dbReference>
<name>A0ABZ1BXW4_9FIRM</name>
<keyword evidence="4" id="KW-1185">Reference proteome</keyword>
<organism evidence="3 4">
    <name type="scientific">Carboxydichorda subterranea</name>
    <dbReference type="NCBI Taxonomy" id="3109565"/>
    <lineage>
        <taxon>Bacteria</taxon>
        <taxon>Bacillati</taxon>
        <taxon>Bacillota</taxon>
        <taxon>Limnochordia</taxon>
        <taxon>Limnochordales</taxon>
        <taxon>Geochordaceae</taxon>
        <taxon>Carboxydichorda</taxon>
    </lineage>
</organism>
<comment type="similarity">
    <text evidence="1">Belongs to the Skp family.</text>
</comment>
<dbReference type="InterPro" id="IPR024930">
    <property type="entry name" value="Skp_dom_sf"/>
</dbReference>
<keyword evidence="2" id="KW-0732">Signal</keyword>
<dbReference type="PANTHER" id="PTHR35089">
    <property type="entry name" value="CHAPERONE PROTEIN SKP"/>
    <property type="match status" value="1"/>
</dbReference>
<gene>
    <name evidence="3" type="ORF">U7230_12590</name>
</gene>
<dbReference type="Proteomes" id="UP001332192">
    <property type="component" value="Chromosome"/>
</dbReference>
<evidence type="ECO:0000313" key="4">
    <source>
        <dbReference type="Proteomes" id="UP001332192"/>
    </source>
</evidence>
<dbReference type="SMART" id="SM00935">
    <property type="entry name" value="OmpH"/>
    <property type="match status" value="1"/>
</dbReference>
<evidence type="ECO:0000256" key="1">
    <source>
        <dbReference type="ARBA" id="ARBA00009091"/>
    </source>
</evidence>
<protein>
    <submittedName>
        <fullName evidence="3">OmpH family outer membrane protein</fullName>
    </submittedName>
</protein>
<dbReference type="Pfam" id="PF03938">
    <property type="entry name" value="OmpH"/>
    <property type="match status" value="1"/>
</dbReference>
<dbReference type="InterPro" id="IPR005632">
    <property type="entry name" value="Chaperone_Skp"/>
</dbReference>
<reference evidence="3 4" key="1">
    <citation type="journal article" date="2024" name="Front. Microbiol.">
        <title>Novel thermophilic genera Geochorda gen. nov. and Carboxydochorda gen. nov. from the deep terrestrial subsurface reveal the ecophysiological diversity in the class Limnochordia.</title>
        <authorList>
            <person name="Karnachuk O.V."/>
            <person name="Lukina A.P."/>
            <person name="Avakyan M.R."/>
            <person name="Kadnikov V.V."/>
            <person name="Begmatov S."/>
            <person name="Beletsky A.V."/>
            <person name="Vlasova K.G."/>
            <person name="Novikov A.A."/>
            <person name="Shcherbakova V.A."/>
            <person name="Mardanov A.V."/>
            <person name="Ravin N.V."/>
        </authorList>
    </citation>
    <scope>NUCLEOTIDE SEQUENCE [LARGE SCALE GENOMIC DNA]</scope>
    <source>
        <strain evidence="3 4">L945</strain>
    </source>
</reference>
<evidence type="ECO:0000313" key="3">
    <source>
        <dbReference type="EMBL" id="WRP16912.1"/>
    </source>
</evidence>
<proteinExistence type="inferred from homology"/>
<sequence>MQRVRVWLNRRPPWALWAAAAVAVALGFGSVAWSAARAANNPPATIGAVDLDRVATEYLQPALGEPLRQETARLQAQFDKEAAALDAELNEKVKGASDAEKQNLRNQYQQQKQALFARYQQQLDQRKQEMINQRLPKVKDAIGRVAARLGLEAVLDKNLVIWGGRDITDQVLLELGIKTSGSTEKPSSSSR</sequence>
<dbReference type="SUPFAM" id="SSF111384">
    <property type="entry name" value="OmpH-like"/>
    <property type="match status" value="1"/>
</dbReference>
<accession>A0ABZ1BXW4</accession>
<evidence type="ECO:0000256" key="2">
    <source>
        <dbReference type="ARBA" id="ARBA00022729"/>
    </source>
</evidence>
<dbReference type="EMBL" id="CP141615">
    <property type="protein sequence ID" value="WRP16912.1"/>
    <property type="molecule type" value="Genomic_DNA"/>
</dbReference>
<dbReference type="PANTHER" id="PTHR35089:SF1">
    <property type="entry name" value="CHAPERONE PROTEIN SKP"/>
    <property type="match status" value="1"/>
</dbReference>
<dbReference type="Gene3D" id="3.30.910.20">
    <property type="entry name" value="Skp domain"/>
    <property type="match status" value="1"/>
</dbReference>